<protein>
    <recommendedName>
        <fullName evidence="3">Reverse transcriptase Ty1/copia-type domain-containing protein</fullName>
    </recommendedName>
</protein>
<organism evidence="1 2">
    <name type="scientific">Lagenidium giganteum</name>
    <dbReference type="NCBI Taxonomy" id="4803"/>
    <lineage>
        <taxon>Eukaryota</taxon>
        <taxon>Sar</taxon>
        <taxon>Stramenopiles</taxon>
        <taxon>Oomycota</taxon>
        <taxon>Peronosporomycetes</taxon>
        <taxon>Pythiales</taxon>
        <taxon>Pythiaceae</taxon>
    </lineage>
</organism>
<reference evidence="1" key="2">
    <citation type="journal article" date="2023" name="Microbiol Resour">
        <title>Decontamination and Annotation of the Draft Genome Sequence of the Oomycete Lagenidium giganteum ARSEF 373.</title>
        <authorList>
            <person name="Morgan W.R."/>
            <person name="Tartar A."/>
        </authorList>
    </citation>
    <scope>NUCLEOTIDE SEQUENCE</scope>
    <source>
        <strain evidence="1">ARSEF 373</strain>
    </source>
</reference>
<gene>
    <name evidence="1" type="ORF">N0F65_003740</name>
</gene>
<name>A0AAV2Z3U9_9STRA</name>
<dbReference type="PANTHER" id="PTHR11439">
    <property type="entry name" value="GAG-POL-RELATED RETROTRANSPOSON"/>
    <property type="match status" value="1"/>
</dbReference>
<dbReference type="Proteomes" id="UP001146120">
    <property type="component" value="Unassembled WGS sequence"/>
</dbReference>
<dbReference type="CDD" id="cd09272">
    <property type="entry name" value="RNase_HI_RT_Ty1"/>
    <property type="match status" value="1"/>
</dbReference>
<evidence type="ECO:0000313" key="2">
    <source>
        <dbReference type="Proteomes" id="UP001146120"/>
    </source>
</evidence>
<comment type="caution">
    <text evidence="1">The sequence shown here is derived from an EMBL/GenBank/DDBJ whole genome shotgun (WGS) entry which is preliminary data.</text>
</comment>
<accession>A0AAV2Z3U9</accession>
<proteinExistence type="predicted"/>
<sequence>MIERFNTKDLGLVLGMEIVKTQQGFLLKQTEYIDQLVERFLLKKGHTVFTPMAESCKPMRPRQPYGSAINCKDIPYRQLVGSLQYLVRCSRPDLANAVRTLSKFLDCSASEHFELAQRVLRYAKNYCLKLQCPTTPTRQPVQLIGYADADFGNDQERRRSVSGYVVMVCGSVFAYMSKLQPTAVDDTCSAELIKHRDAVLYCDNKSTIQVLTQESSHHIVKHLDLKRYLIMNYIQANYFRLLYCPSSEMVADVMTKPLGNVKFA</sequence>
<reference evidence="1" key="1">
    <citation type="submission" date="2022-11" db="EMBL/GenBank/DDBJ databases">
        <authorList>
            <person name="Morgan W.R."/>
            <person name="Tartar A."/>
        </authorList>
    </citation>
    <scope>NUCLEOTIDE SEQUENCE</scope>
    <source>
        <strain evidence="1">ARSEF 373</strain>
    </source>
</reference>
<dbReference type="AlphaFoldDB" id="A0AAV2Z3U9"/>
<keyword evidence="2" id="KW-1185">Reference proteome</keyword>
<evidence type="ECO:0008006" key="3">
    <source>
        <dbReference type="Google" id="ProtNLM"/>
    </source>
</evidence>
<evidence type="ECO:0000313" key="1">
    <source>
        <dbReference type="EMBL" id="DBA00074.1"/>
    </source>
</evidence>
<dbReference type="EMBL" id="DAKRPA010000071">
    <property type="protein sequence ID" value="DBA00074.1"/>
    <property type="molecule type" value="Genomic_DNA"/>
</dbReference>